<proteinExistence type="predicted"/>
<dbReference type="EnsemblMetazoa" id="G8264.2">
    <property type="protein sequence ID" value="G8264.2:cds"/>
    <property type="gene ID" value="G8264"/>
</dbReference>
<keyword evidence="1" id="KW-0732">Signal</keyword>
<organism evidence="2 3">
    <name type="scientific">Magallana gigas</name>
    <name type="common">Pacific oyster</name>
    <name type="synonym">Crassostrea gigas</name>
    <dbReference type="NCBI Taxonomy" id="29159"/>
    <lineage>
        <taxon>Eukaryota</taxon>
        <taxon>Metazoa</taxon>
        <taxon>Spiralia</taxon>
        <taxon>Lophotrochozoa</taxon>
        <taxon>Mollusca</taxon>
        <taxon>Bivalvia</taxon>
        <taxon>Autobranchia</taxon>
        <taxon>Pteriomorphia</taxon>
        <taxon>Ostreida</taxon>
        <taxon>Ostreoidea</taxon>
        <taxon>Ostreidae</taxon>
        <taxon>Magallana</taxon>
    </lineage>
</organism>
<evidence type="ECO:0000313" key="2">
    <source>
        <dbReference type="EnsemblMetazoa" id="G8264.1:cds"/>
    </source>
</evidence>
<feature type="signal peptide" evidence="1">
    <location>
        <begin position="1"/>
        <end position="24"/>
    </location>
</feature>
<dbReference type="AlphaFoldDB" id="A0A8W8P1U7"/>
<dbReference type="EnsemblMetazoa" id="G8264.1">
    <property type="protein sequence ID" value="G8264.1:cds"/>
    <property type="gene ID" value="G8264"/>
</dbReference>
<accession>A0A8W8P1U7</accession>
<name>A0A8W8P1U7_MAGGI</name>
<sequence length="259" mass="29694">MAVNRLFLLLVIAFELCANQQSKAEVVRRLEKPALQTLALSASPINDTLSARTGVFIGPSDTQIQFSGQSMKINKEENDVFSVRLTTTEFNLEANSPFGSRMLKIKSNSAKEAMRILFNLNSNARRETKFHLNNCKIEIEKRENGTQTEYKARVENCADEDGFEKYFVLDLNFKSGDASQIYSLDLNGPDIQRVSKYFKYAKTYYTSTERDTYYTILNNSALEADEITITNFHFTVSSKSNPSLFSDDLYSTYYWNYYI</sequence>
<keyword evidence="3" id="KW-1185">Reference proteome</keyword>
<dbReference type="Proteomes" id="UP000005408">
    <property type="component" value="Unassembled WGS sequence"/>
</dbReference>
<feature type="chain" id="PRO_5042432246" evidence="1">
    <location>
        <begin position="25"/>
        <end position="259"/>
    </location>
</feature>
<evidence type="ECO:0000256" key="1">
    <source>
        <dbReference type="SAM" id="SignalP"/>
    </source>
</evidence>
<protein>
    <submittedName>
        <fullName evidence="2">Uncharacterized protein</fullName>
    </submittedName>
</protein>
<reference evidence="2" key="1">
    <citation type="submission" date="2022-08" db="UniProtKB">
        <authorList>
            <consortium name="EnsemblMetazoa"/>
        </authorList>
    </citation>
    <scope>IDENTIFICATION</scope>
    <source>
        <strain evidence="2">05x7-T-G4-1.051#20</strain>
    </source>
</reference>
<evidence type="ECO:0000313" key="3">
    <source>
        <dbReference type="Proteomes" id="UP000005408"/>
    </source>
</evidence>